<name>A0ABS5PA19_9FLAO</name>
<dbReference type="Pfam" id="PF17555">
    <property type="entry name" value="TssN"/>
    <property type="match status" value="1"/>
</dbReference>
<feature type="compositionally biased region" description="Basic and acidic residues" evidence="1">
    <location>
        <begin position="318"/>
        <end position="335"/>
    </location>
</feature>
<keyword evidence="2" id="KW-1133">Transmembrane helix</keyword>
<evidence type="ECO:0008006" key="5">
    <source>
        <dbReference type="Google" id="ProtNLM"/>
    </source>
</evidence>
<protein>
    <recommendedName>
        <fullName evidence="5">TssN family type VI secretion system protein</fullName>
    </recommendedName>
</protein>
<comment type="caution">
    <text evidence="3">The sequence shown here is derived from an EMBL/GenBank/DDBJ whole genome shotgun (WGS) entry which is preliminary data.</text>
</comment>
<reference evidence="3 4" key="1">
    <citation type="journal article" date="2018" name="Int. J. Syst. Evol. Microbiol.">
        <title>Flavobacterium chryseum sp. nov. and Flavobacterium psychroterrae sp. nov., novel environmental bacteria isolated from Antarctica.</title>
        <authorList>
            <person name="Kralova S."/>
            <person name="Svec P."/>
            <person name="Busse H.J."/>
            <person name="Stankova E."/>
            <person name="Vaczi P."/>
            <person name="Sedlacek I."/>
        </authorList>
    </citation>
    <scope>NUCLEOTIDE SEQUENCE [LARGE SCALE GENOMIC DNA]</scope>
    <source>
        <strain evidence="3 4">CCM 8827</strain>
    </source>
</reference>
<dbReference type="EMBL" id="JAGYVZ010000006">
    <property type="protein sequence ID" value="MBS7231153.1"/>
    <property type="molecule type" value="Genomic_DNA"/>
</dbReference>
<dbReference type="InterPro" id="IPR035177">
    <property type="entry name" value="TssN"/>
</dbReference>
<organism evidence="3 4">
    <name type="scientific">Flavobacterium psychroterrae</name>
    <dbReference type="NCBI Taxonomy" id="2133767"/>
    <lineage>
        <taxon>Bacteria</taxon>
        <taxon>Pseudomonadati</taxon>
        <taxon>Bacteroidota</taxon>
        <taxon>Flavobacteriia</taxon>
        <taxon>Flavobacteriales</taxon>
        <taxon>Flavobacteriaceae</taxon>
        <taxon>Flavobacterium</taxon>
    </lineage>
</organism>
<feature type="transmembrane region" description="Helical" evidence="2">
    <location>
        <begin position="78"/>
        <end position="98"/>
    </location>
</feature>
<evidence type="ECO:0000313" key="4">
    <source>
        <dbReference type="Proteomes" id="UP000722625"/>
    </source>
</evidence>
<evidence type="ECO:0000256" key="2">
    <source>
        <dbReference type="SAM" id="Phobius"/>
    </source>
</evidence>
<dbReference type="RefSeq" id="WP_213298095.1">
    <property type="nucleotide sequence ID" value="NZ_JAGYVZ010000006.1"/>
</dbReference>
<feature type="transmembrane region" description="Helical" evidence="2">
    <location>
        <begin position="139"/>
        <end position="159"/>
    </location>
</feature>
<feature type="transmembrane region" description="Helical" evidence="2">
    <location>
        <begin position="12"/>
        <end position="32"/>
    </location>
</feature>
<dbReference type="Proteomes" id="UP000722625">
    <property type="component" value="Unassembled WGS sequence"/>
</dbReference>
<keyword evidence="4" id="KW-1185">Reference proteome</keyword>
<proteinExistence type="predicted"/>
<keyword evidence="2" id="KW-0812">Transmembrane</keyword>
<feature type="transmembrane region" description="Helical" evidence="2">
    <location>
        <begin position="47"/>
        <end position="66"/>
    </location>
</feature>
<accession>A0ABS5PA19</accession>
<feature type="transmembrane region" description="Helical" evidence="2">
    <location>
        <begin position="110"/>
        <end position="133"/>
    </location>
</feature>
<sequence>MIKKHLGALIDVRLIVFLVIVIAVSFILTMVFNDKVKDFVSKYKRKFYIYVFSFVLIYALVAFLGYNKLFTELSDEFLFYQIASLLFGILNVYLYRFYLEEFYKRGDVGIELLLSFLITLYSSVLFIIIYTALNGITLTFLMCSHFLVFMVPTGVYAVFNYMMQIPPRTFVTWTPKKGYAPIESYEMEDILLITLLIRKEESDEEYASIRAQAPLKVDFGRLFYLALKGYNKYTPNYEIEMEQPSGENYNWVFFLQPKWYQRARYVDAAYYVGLNGITENSVIICQRVIKKNEKPNNKKKKVDEKVFSIETLNEGSEQESKADSIEGGEVKKVIK</sequence>
<evidence type="ECO:0000313" key="3">
    <source>
        <dbReference type="EMBL" id="MBS7231153.1"/>
    </source>
</evidence>
<feature type="region of interest" description="Disordered" evidence="1">
    <location>
        <begin position="315"/>
        <end position="335"/>
    </location>
</feature>
<evidence type="ECO:0000256" key="1">
    <source>
        <dbReference type="SAM" id="MobiDB-lite"/>
    </source>
</evidence>
<gene>
    <name evidence="3" type="ORF">KHA90_08955</name>
</gene>
<keyword evidence="2" id="KW-0472">Membrane</keyword>